<dbReference type="EMBL" id="HBUF01349507">
    <property type="protein sequence ID" value="CAG6712599.1"/>
    <property type="molecule type" value="Transcribed_RNA"/>
</dbReference>
<proteinExistence type="predicted"/>
<dbReference type="EMBL" id="HBUF01245976">
    <property type="protein sequence ID" value="CAG6678482.1"/>
    <property type="molecule type" value="Transcribed_RNA"/>
</dbReference>
<dbReference type="EMBL" id="HBUF01555490">
    <property type="protein sequence ID" value="CAG6760264.1"/>
    <property type="molecule type" value="Transcribed_RNA"/>
</dbReference>
<dbReference type="EMBL" id="HBUF01349509">
    <property type="protein sequence ID" value="CAG6712603.1"/>
    <property type="molecule type" value="Transcribed_RNA"/>
</dbReference>
<evidence type="ECO:0000313" key="1">
    <source>
        <dbReference type="EMBL" id="CAG6712605.1"/>
    </source>
</evidence>
<organism evidence="1">
    <name type="scientific">Cacopsylla melanoneura</name>
    <dbReference type="NCBI Taxonomy" id="428564"/>
    <lineage>
        <taxon>Eukaryota</taxon>
        <taxon>Metazoa</taxon>
        <taxon>Ecdysozoa</taxon>
        <taxon>Arthropoda</taxon>
        <taxon>Hexapoda</taxon>
        <taxon>Insecta</taxon>
        <taxon>Pterygota</taxon>
        <taxon>Neoptera</taxon>
        <taxon>Paraneoptera</taxon>
        <taxon>Hemiptera</taxon>
        <taxon>Sternorrhyncha</taxon>
        <taxon>Psylloidea</taxon>
        <taxon>Psyllidae</taxon>
        <taxon>Psyllinae</taxon>
        <taxon>Cacopsylla</taxon>
    </lineage>
</organism>
<dbReference type="EMBL" id="HBUF01070196">
    <property type="protein sequence ID" value="CAG6629243.1"/>
    <property type="molecule type" value="Transcribed_RNA"/>
</dbReference>
<dbReference type="EMBL" id="HBUF01349508">
    <property type="protein sequence ID" value="CAG6712601.1"/>
    <property type="molecule type" value="Transcribed_RNA"/>
</dbReference>
<dbReference type="EMBL" id="HBUF01245975">
    <property type="protein sequence ID" value="CAG6678480.1"/>
    <property type="molecule type" value="Transcribed_RNA"/>
</dbReference>
<dbReference type="EMBL" id="HBUF01555491">
    <property type="protein sequence ID" value="CAG6760266.1"/>
    <property type="molecule type" value="Transcribed_RNA"/>
</dbReference>
<protein>
    <submittedName>
        <fullName evidence="1">Uncharacterized protein</fullName>
    </submittedName>
</protein>
<name>A0A8D8UX13_9HEMI</name>
<dbReference type="EMBL" id="HBUF01245974">
    <property type="protein sequence ID" value="CAG6678478.1"/>
    <property type="molecule type" value="Transcribed_RNA"/>
</dbReference>
<dbReference type="EMBL" id="HBUF01555489">
    <property type="protein sequence ID" value="CAG6760262.1"/>
    <property type="molecule type" value="Transcribed_RNA"/>
</dbReference>
<dbReference type="EMBL" id="HBUF01349510">
    <property type="protein sequence ID" value="CAG6712605.1"/>
    <property type="molecule type" value="Transcribed_RNA"/>
</dbReference>
<reference evidence="1" key="1">
    <citation type="submission" date="2021-05" db="EMBL/GenBank/DDBJ databases">
        <authorList>
            <person name="Alioto T."/>
            <person name="Alioto T."/>
            <person name="Gomez Garrido J."/>
        </authorList>
    </citation>
    <scope>NUCLEOTIDE SEQUENCE</scope>
</reference>
<dbReference type="AlphaFoldDB" id="A0A8D8UX13"/>
<accession>A0A8D8UX13</accession>
<dbReference type="EMBL" id="HBUF01555488">
    <property type="protein sequence ID" value="CAG6760260.1"/>
    <property type="molecule type" value="Transcribed_RNA"/>
</dbReference>
<dbReference type="EMBL" id="HBUF01070194">
    <property type="protein sequence ID" value="CAG6629239.1"/>
    <property type="molecule type" value="Transcribed_RNA"/>
</dbReference>
<sequence>MTLLRRVKGYLASSSPLVPLTWMVLPFTCLVLSSSLPRSTISILDLEKSSLSGLRVCSPVSHQPLSPVPLLCSLSCSVVPSTLPLKTSLYCLPSTGLWIGSEPSTTCWEIAIRSPSWNTYHKRNFGKTWKNYLKLKRTIMTFPKQ</sequence>